<name>A0A4R7C898_9HYPH</name>
<evidence type="ECO:0000313" key="3">
    <source>
        <dbReference type="Proteomes" id="UP000295122"/>
    </source>
</evidence>
<protein>
    <recommendedName>
        <fullName evidence="4">HNH endonuclease</fullName>
    </recommendedName>
</protein>
<keyword evidence="3" id="KW-1185">Reference proteome</keyword>
<dbReference type="PANTHER" id="PTHR41286:SF1">
    <property type="entry name" value="HNH NUCLEASE YAJD-RELATED"/>
    <property type="match status" value="1"/>
</dbReference>
<evidence type="ECO:0000256" key="1">
    <source>
        <dbReference type="SAM" id="MobiDB-lite"/>
    </source>
</evidence>
<evidence type="ECO:0000313" key="2">
    <source>
        <dbReference type="EMBL" id="TDR94192.1"/>
    </source>
</evidence>
<evidence type="ECO:0008006" key="4">
    <source>
        <dbReference type="Google" id="ProtNLM"/>
    </source>
</evidence>
<dbReference type="EMBL" id="SNZR01000011">
    <property type="protein sequence ID" value="TDR94192.1"/>
    <property type="molecule type" value="Genomic_DNA"/>
</dbReference>
<feature type="compositionally biased region" description="Basic residues" evidence="1">
    <location>
        <begin position="1"/>
        <end position="11"/>
    </location>
</feature>
<accession>A0A4R7C898</accession>
<feature type="region of interest" description="Disordered" evidence="1">
    <location>
        <begin position="1"/>
        <end position="40"/>
    </location>
</feature>
<dbReference type="GO" id="GO:0005829">
    <property type="term" value="C:cytosol"/>
    <property type="evidence" value="ECO:0007669"/>
    <property type="project" value="TreeGrafter"/>
</dbReference>
<reference evidence="2 3" key="1">
    <citation type="submission" date="2019-03" db="EMBL/GenBank/DDBJ databases">
        <title>Genomic Encyclopedia of Type Strains, Phase IV (KMG-IV): sequencing the most valuable type-strain genomes for metagenomic binning, comparative biology and taxonomic classification.</title>
        <authorList>
            <person name="Goeker M."/>
        </authorList>
    </citation>
    <scope>NUCLEOTIDE SEQUENCE [LARGE SCALE GENOMIC DNA]</scope>
    <source>
        <strain evidence="2 3">DSM 25903</strain>
    </source>
</reference>
<feature type="compositionally biased region" description="Basic and acidic residues" evidence="1">
    <location>
        <begin position="31"/>
        <end position="40"/>
    </location>
</feature>
<dbReference type="PANTHER" id="PTHR41286">
    <property type="entry name" value="HNH NUCLEASE YAJD-RELATED"/>
    <property type="match status" value="1"/>
</dbReference>
<dbReference type="Proteomes" id="UP000295122">
    <property type="component" value="Unassembled WGS sequence"/>
</dbReference>
<dbReference type="RefSeq" id="WP_208111487.1">
    <property type="nucleotide sequence ID" value="NZ_SNZR01000011.1"/>
</dbReference>
<comment type="caution">
    <text evidence="2">The sequence shown here is derived from an EMBL/GenBank/DDBJ whole genome shotgun (WGS) entry which is preliminary data.</text>
</comment>
<gene>
    <name evidence="2" type="ORF">EV668_1470</name>
</gene>
<sequence>MPIAPARHRPAGVKAPAERRREQRKAHDRKRGREQPWRALYKDPRWQQAREVQFAKQPLCERCLRVGRITAACVVNHRTAHRGDEVLFFDPSNHESTCKRCHDRTIQREERAAMRSVLASGLV</sequence>
<dbReference type="AlphaFoldDB" id="A0A4R7C898"/>
<organism evidence="2 3">
    <name type="scientific">Enterovirga rhinocerotis</name>
    <dbReference type="NCBI Taxonomy" id="1339210"/>
    <lineage>
        <taxon>Bacteria</taxon>
        <taxon>Pseudomonadati</taxon>
        <taxon>Pseudomonadota</taxon>
        <taxon>Alphaproteobacteria</taxon>
        <taxon>Hyphomicrobiales</taxon>
        <taxon>Methylobacteriaceae</taxon>
        <taxon>Enterovirga</taxon>
    </lineage>
</organism>
<proteinExistence type="predicted"/>